<feature type="compositionally biased region" description="Basic and acidic residues" evidence="1">
    <location>
        <begin position="1"/>
        <end position="10"/>
    </location>
</feature>
<gene>
    <name evidence="2" type="ORF">LTR78_006779</name>
</gene>
<evidence type="ECO:0000313" key="3">
    <source>
        <dbReference type="Proteomes" id="UP001274830"/>
    </source>
</evidence>
<proteinExistence type="predicted"/>
<dbReference type="AlphaFoldDB" id="A0AAE0WK70"/>
<reference evidence="2" key="1">
    <citation type="submission" date="2023-07" db="EMBL/GenBank/DDBJ databases">
        <title>Black Yeasts Isolated from many extreme environments.</title>
        <authorList>
            <person name="Coleine C."/>
            <person name="Stajich J.E."/>
            <person name="Selbmann L."/>
        </authorList>
    </citation>
    <scope>NUCLEOTIDE SEQUENCE</scope>
    <source>
        <strain evidence="2">CCFEE 5485</strain>
    </source>
</reference>
<feature type="compositionally biased region" description="Polar residues" evidence="1">
    <location>
        <begin position="14"/>
        <end position="24"/>
    </location>
</feature>
<evidence type="ECO:0000313" key="2">
    <source>
        <dbReference type="EMBL" id="KAK3673234.1"/>
    </source>
</evidence>
<dbReference type="EMBL" id="JAUTXT010000026">
    <property type="protein sequence ID" value="KAK3673234.1"/>
    <property type="molecule type" value="Genomic_DNA"/>
</dbReference>
<protein>
    <submittedName>
        <fullName evidence="2">Uncharacterized protein</fullName>
    </submittedName>
</protein>
<feature type="compositionally biased region" description="Basic and acidic residues" evidence="1">
    <location>
        <begin position="82"/>
        <end position="106"/>
    </location>
</feature>
<evidence type="ECO:0000256" key="1">
    <source>
        <dbReference type="SAM" id="MobiDB-lite"/>
    </source>
</evidence>
<sequence length="114" mass="12263">MAGKKVKEQGCKNGKTSQAISTTAEDPAEFTAQELADGELLLQAIIAAESDNEKPESGGSEDKDIVYDMPYILAHMDQKFHHIGDGRYKRGPKPRQDGEGRKDKEAGTAGGSRG</sequence>
<feature type="region of interest" description="Disordered" evidence="1">
    <location>
        <begin position="1"/>
        <end position="26"/>
    </location>
</feature>
<feature type="region of interest" description="Disordered" evidence="1">
    <location>
        <begin position="82"/>
        <end position="114"/>
    </location>
</feature>
<dbReference type="Proteomes" id="UP001274830">
    <property type="component" value="Unassembled WGS sequence"/>
</dbReference>
<name>A0AAE0WK70_9PEZI</name>
<comment type="caution">
    <text evidence="2">The sequence shown here is derived from an EMBL/GenBank/DDBJ whole genome shotgun (WGS) entry which is preliminary data.</text>
</comment>
<keyword evidence="3" id="KW-1185">Reference proteome</keyword>
<accession>A0AAE0WK70</accession>
<organism evidence="2 3">
    <name type="scientific">Recurvomyces mirabilis</name>
    <dbReference type="NCBI Taxonomy" id="574656"/>
    <lineage>
        <taxon>Eukaryota</taxon>
        <taxon>Fungi</taxon>
        <taxon>Dikarya</taxon>
        <taxon>Ascomycota</taxon>
        <taxon>Pezizomycotina</taxon>
        <taxon>Dothideomycetes</taxon>
        <taxon>Dothideomycetidae</taxon>
        <taxon>Mycosphaerellales</taxon>
        <taxon>Teratosphaeriaceae</taxon>
        <taxon>Recurvomyces</taxon>
    </lineage>
</organism>